<dbReference type="RefSeq" id="WP_088872115.1">
    <property type="nucleotide sequence ID" value="NZ_CP022110.1"/>
</dbReference>
<organism evidence="1 2">
    <name type="scientific">Nitrospirillum viridazoti CBAmc</name>
    <dbReference type="NCBI Taxonomy" id="1441467"/>
    <lineage>
        <taxon>Bacteria</taxon>
        <taxon>Pseudomonadati</taxon>
        <taxon>Pseudomonadota</taxon>
        <taxon>Alphaproteobacteria</taxon>
        <taxon>Rhodospirillales</taxon>
        <taxon>Azospirillaceae</taxon>
        <taxon>Nitrospirillum</taxon>
        <taxon>Nitrospirillum viridazoti</taxon>
    </lineage>
</organism>
<dbReference type="EMBL" id="CP022110">
    <property type="protein sequence ID" value="ASG21411.1"/>
    <property type="molecule type" value="Genomic_DNA"/>
</dbReference>
<dbReference type="AlphaFoldDB" id="A0A248JSF1"/>
<keyword evidence="2" id="KW-1185">Reference proteome</keyword>
<proteinExistence type="predicted"/>
<gene>
    <name evidence="1" type="ORF">Y958_11655</name>
</gene>
<protein>
    <submittedName>
        <fullName evidence="1">Uncharacterized protein</fullName>
    </submittedName>
</protein>
<evidence type="ECO:0000313" key="2">
    <source>
        <dbReference type="Proteomes" id="UP000197153"/>
    </source>
</evidence>
<sequence length="248" mass="25466">MEFHFGAGDFFAVPLGQANPTPVHFSALSDFSIDIKFEEKKLYGQNQFPIAVQRGKGSIDVKVKNSLVSGAMVNSLFLGTTSTPGQLLTAVNEGGQPTANSYTAANGTTFKTDLGVAYASTAIPLQRVAANPTAGQYTVSAAGVYTFAAGDAQASAGVVVSYTYTVAAGGSTAAITSQAMGTGVQFMGVYTTASVVAGVQKRCTIQLNVCSSPDLKMAAKQDDYMVPEFGVSAYADAAGNVGVVSFAE</sequence>
<name>A0A248JSF1_9PROT</name>
<dbReference type="KEGG" id="nao:Y958_11655"/>
<accession>A0A248JSF1</accession>
<evidence type="ECO:0000313" key="1">
    <source>
        <dbReference type="EMBL" id="ASG21411.1"/>
    </source>
</evidence>
<reference evidence="1 2" key="1">
    <citation type="submission" date="2017-06" db="EMBL/GenBank/DDBJ databases">
        <title>Complete genome sequence of Nitrospirillum amazonense strain CBAmC, an endophytic nitrogen-fixing and plant growth-promoting bacterium, isolated from sugarcane.</title>
        <authorList>
            <person name="Schwab S."/>
            <person name="dos Santos Teixeira K.R."/>
            <person name="Simoes Araujo J.L."/>
            <person name="Soares Vidal M."/>
            <person name="Borges de Freitas H.R."/>
            <person name="Rivello Crivelaro A.L."/>
            <person name="Bueno de Camargo Nunes A."/>
            <person name="dos Santos C.M."/>
            <person name="Palmeira da Silva Rosa D."/>
            <person name="da Silva Padilha D."/>
            <person name="da Silva E."/>
            <person name="Araujo Terra L."/>
            <person name="Soares Mendes V."/>
            <person name="Farinelli L."/>
            <person name="Magalhaes Cruz L."/>
            <person name="Baldani J.I."/>
        </authorList>
    </citation>
    <scope>NUCLEOTIDE SEQUENCE [LARGE SCALE GENOMIC DNA]</scope>
    <source>
        <strain evidence="1 2">CBAmC</strain>
    </source>
</reference>
<dbReference type="Proteomes" id="UP000197153">
    <property type="component" value="Chromosome 1"/>
</dbReference>